<dbReference type="EMBL" id="CP034235">
    <property type="protein sequence ID" value="QGQ96795.1"/>
    <property type="molecule type" value="Genomic_DNA"/>
</dbReference>
<gene>
    <name evidence="2" type="ORF">EHS13_18870</name>
</gene>
<dbReference type="AlphaFoldDB" id="A0A6B8RMM5"/>
<proteinExistence type="predicted"/>
<protein>
    <submittedName>
        <fullName evidence="2">Uncharacterized protein</fullName>
    </submittedName>
</protein>
<dbReference type="RefSeq" id="WP_155701868.1">
    <property type="nucleotide sequence ID" value="NZ_CP034235.1"/>
</dbReference>
<organism evidence="2 3">
    <name type="scientific">Paenibacillus psychroresistens</name>
    <dbReference type="NCBI Taxonomy" id="1778678"/>
    <lineage>
        <taxon>Bacteria</taxon>
        <taxon>Bacillati</taxon>
        <taxon>Bacillota</taxon>
        <taxon>Bacilli</taxon>
        <taxon>Bacillales</taxon>
        <taxon>Paenibacillaceae</taxon>
        <taxon>Paenibacillus</taxon>
    </lineage>
</organism>
<keyword evidence="1" id="KW-0175">Coiled coil</keyword>
<evidence type="ECO:0000313" key="2">
    <source>
        <dbReference type="EMBL" id="QGQ96795.1"/>
    </source>
</evidence>
<sequence length="76" mass="9120">MTSAKRLFGFNPREVKRYMSKLETDIKQALAEKELQQQSYDLKRDELLQQVDELTERVSHLGELEQELRTWIEKSH</sequence>
<feature type="coiled-coil region" evidence="1">
    <location>
        <begin position="19"/>
        <end position="64"/>
    </location>
</feature>
<name>A0A6B8RMM5_9BACL</name>
<keyword evidence="3" id="KW-1185">Reference proteome</keyword>
<reference evidence="3" key="1">
    <citation type="submission" date="2018-11" db="EMBL/GenBank/DDBJ databases">
        <title>Complete genome sequence of Paenibacillus sp. ML311-T8.</title>
        <authorList>
            <person name="Nam Y.-D."/>
            <person name="Kang J."/>
            <person name="Chung W.-H."/>
            <person name="Park Y.S."/>
        </authorList>
    </citation>
    <scope>NUCLEOTIDE SEQUENCE [LARGE SCALE GENOMIC DNA]</scope>
    <source>
        <strain evidence="3">ML311-T8</strain>
    </source>
</reference>
<accession>A0A6B8RMM5</accession>
<dbReference type="Proteomes" id="UP000426246">
    <property type="component" value="Chromosome"/>
</dbReference>
<evidence type="ECO:0000256" key="1">
    <source>
        <dbReference type="SAM" id="Coils"/>
    </source>
</evidence>
<dbReference type="KEGG" id="ppsc:EHS13_18870"/>
<evidence type="ECO:0000313" key="3">
    <source>
        <dbReference type="Proteomes" id="UP000426246"/>
    </source>
</evidence>